<dbReference type="EMBL" id="JAVDSG010000001">
    <property type="protein sequence ID" value="MDR6593289.1"/>
    <property type="molecule type" value="Genomic_DNA"/>
</dbReference>
<evidence type="ECO:0000313" key="2">
    <source>
        <dbReference type="EMBL" id="MDR6593289.1"/>
    </source>
</evidence>
<dbReference type="Proteomes" id="UP001268819">
    <property type="component" value="Unassembled WGS sequence"/>
</dbReference>
<protein>
    <submittedName>
        <fullName evidence="2">Uncharacterized protein</fullName>
    </submittedName>
</protein>
<proteinExistence type="predicted"/>
<accession>A0ABU1PT50</accession>
<dbReference type="RefSeq" id="WP_310305862.1">
    <property type="nucleotide sequence ID" value="NZ_BAAAXB010000001.1"/>
</dbReference>
<feature type="compositionally biased region" description="Basic and acidic residues" evidence="1">
    <location>
        <begin position="1"/>
        <end position="16"/>
    </location>
</feature>
<evidence type="ECO:0000313" key="3">
    <source>
        <dbReference type="Proteomes" id="UP001268819"/>
    </source>
</evidence>
<evidence type="ECO:0000256" key="1">
    <source>
        <dbReference type="SAM" id="MobiDB-lite"/>
    </source>
</evidence>
<gene>
    <name evidence="2" type="ORF">J2S66_001673</name>
</gene>
<reference evidence="2 3" key="1">
    <citation type="submission" date="2023-07" db="EMBL/GenBank/DDBJ databases">
        <title>Sequencing the genomes of 1000 actinobacteria strains.</title>
        <authorList>
            <person name="Klenk H.-P."/>
        </authorList>
    </citation>
    <scope>NUCLEOTIDE SEQUENCE [LARGE SCALE GENOMIC DNA]</scope>
    <source>
        <strain evidence="2 3">DSM 43749</strain>
    </source>
</reference>
<sequence>MTEPQRDDEGVERGAAEENSGSPLTETEVEVSKRPPSDSPEDEA</sequence>
<name>A0ABU1PT50_9PSEU</name>
<keyword evidence="3" id="KW-1185">Reference proteome</keyword>
<feature type="region of interest" description="Disordered" evidence="1">
    <location>
        <begin position="1"/>
        <end position="44"/>
    </location>
</feature>
<organism evidence="2 3">
    <name type="scientific">Saccharothrix longispora</name>
    <dbReference type="NCBI Taxonomy" id="33920"/>
    <lineage>
        <taxon>Bacteria</taxon>
        <taxon>Bacillati</taxon>
        <taxon>Actinomycetota</taxon>
        <taxon>Actinomycetes</taxon>
        <taxon>Pseudonocardiales</taxon>
        <taxon>Pseudonocardiaceae</taxon>
        <taxon>Saccharothrix</taxon>
    </lineage>
</organism>
<comment type="caution">
    <text evidence="2">The sequence shown here is derived from an EMBL/GenBank/DDBJ whole genome shotgun (WGS) entry which is preliminary data.</text>
</comment>